<name>A0A5C2SGC4_9APHY</name>
<proteinExistence type="predicted"/>
<gene>
    <name evidence="2" type="ORF">L227DRAFT_437478</name>
</gene>
<dbReference type="Proteomes" id="UP000313359">
    <property type="component" value="Unassembled WGS sequence"/>
</dbReference>
<protein>
    <submittedName>
        <fullName evidence="2">Uncharacterized protein</fullName>
    </submittedName>
</protein>
<evidence type="ECO:0000313" key="2">
    <source>
        <dbReference type="EMBL" id="RPD62812.1"/>
    </source>
</evidence>
<evidence type="ECO:0000313" key="3">
    <source>
        <dbReference type="Proteomes" id="UP000313359"/>
    </source>
</evidence>
<dbReference type="EMBL" id="ML122258">
    <property type="protein sequence ID" value="RPD62812.1"/>
    <property type="molecule type" value="Genomic_DNA"/>
</dbReference>
<reference evidence="2" key="1">
    <citation type="journal article" date="2018" name="Genome Biol. Evol.">
        <title>Genomics and development of Lentinus tigrinus, a white-rot wood-decaying mushroom with dimorphic fruiting bodies.</title>
        <authorList>
            <person name="Wu B."/>
            <person name="Xu Z."/>
            <person name="Knudson A."/>
            <person name="Carlson A."/>
            <person name="Chen N."/>
            <person name="Kovaka S."/>
            <person name="LaButti K."/>
            <person name="Lipzen A."/>
            <person name="Pennachio C."/>
            <person name="Riley R."/>
            <person name="Schakwitz W."/>
            <person name="Umezawa K."/>
            <person name="Ohm R.A."/>
            <person name="Grigoriev I.V."/>
            <person name="Nagy L.G."/>
            <person name="Gibbons J."/>
            <person name="Hibbett D."/>
        </authorList>
    </citation>
    <scope>NUCLEOTIDE SEQUENCE [LARGE SCALE GENOMIC DNA]</scope>
    <source>
        <strain evidence="2">ALCF2SS1-6</strain>
    </source>
</reference>
<sequence length="182" mass="20053">MRTALSPASFFPNQRSSSLLFRQVQLLPRHPLPSRVHLLLQPRFFSGQTRPPSPGPPLPLRAITLSIKVALGARPMCPHVLLQSVLASVPFAVQQRSELARSRTLTHSSHYDIALHYYITTSSLYPPIPPPCPSVVVISSTSTSPSHHVNDRHHHHPATPSSVPSSQGHRASHARRERAQAP</sequence>
<accession>A0A5C2SGC4</accession>
<keyword evidence="3" id="KW-1185">Reference proteome</keyword>
<evidence type="ECO:0000256" key="1">
    <source>
        <dbReference type="SAM" id="MobiDB-lite"/>
    </source>
</evidence>
<feature type="region of interest" description="Disordered" evidence="1">
    <location>
        <begin position="139"/>
        <end position="182"/>
    </location>
</feature>
<organism evidence="2 3">
    <name type="scientific">Lentinus tigrinus ALCF2SS1-6</name>
    <dbReference type="NCBI Taxonomy" id="1328759"/>
    <lineage>
        <taxon>Eukaryota</taxon>
        <taxon>Fungi</taxon>
        <taxon>Dikarya</taxon>
        <taxon>Basidiomycota</taxon>
        <taxon>Agaricomycotina</taxon>
        <taxon>Agaricomycetes</taxon>
        <taxon>Polyporales</taxon>
        <taxon>Polyporaceae</taxon>
        <taxon>Lentinus</taxon>
    </lineage>
</organism>
<dbReference type="AlphaFoldDB" id="A0A5C2SGC4"/>
<feature type="compositionally biased region" description="Polar residues" evidence="1">
    <location>
        <begin position="159"/>
        <end position="169"/>
    </location>
</feature>